<dbReference type="EC" id="2.5.1.47" evidence="4 12"/>
<dbReference type="NCBIfam" id="TIGR01136">
    <property type="entry name" value="cysKM"/>
    <property type="match status" value="1"/>
</dbReference>
<evidence type="ECO:0000256" key="7">
    <source>
        <dbReference type="ARBA" id="ARBA00022898"/>
    </source>
</evidence>
<keyword evidence="7 10" id="KW-0663">Pyridoxal phosphate</keyword>
<comment type="caution">
    <text evidence="17">The sequence shown here is derived from an EMBL/GenBank/DDBJ whole genome shotgun (WGS) entry which is preliminary data.</text>
</comment>
<evidence type="ECO:0000256" key="3">
    <source>
        <dbReference type="ARBA" id="ARBA00007103"/>
    </source>
</evidence>
<feature type="binding site" evidence="10">
    <location>
        <begin position="174"/>
        <end position="178"/>
    </location>
    <ligand>
        <name>pyridoxal 5'-phosphate</name>
        <dbReference type="ChEBI" id="CHEBI:597326"/>
    </ligand>
</feature>
<evidence type="ECO:0000313" key="18">
    <source>
        <dbReference type="EMBL" id="EAL6849892.1"/>
    </source>
</evidence>
<evidence type="ECO:0000313" key="15">
    <source>
        <dbReference type="EMBL" id="EAK1509986.1"/>
    </source>
</evidence>
<dbReference type="FunFam" id="3.40.50.1100:FF:000006">
    <property type="entry name" value="Cysteine synthase"/>
    <property type="match status" value="1"/>
</dbReference>
<dbReference type="Pfam" id="PF00291">
    <property type="entry name" value="PALP"/>
    <property type="match status" value="1"/>
</dbReference>
<dbReference type="InterPro" id="IPR005856">
    <property type="entry name" value="Cys_synth"/>
</dbReference>
<dbReference type="InterPro" id="IPR001216">
    <property type="entry name" value="P-phosphate_BS"/>
</dbReference>
<dbReference type="Proteomes" id="UP000352088">
    <property type="component" value="Unassembled WGS sequence"/>
</dbReference>
<dbReference type="eggNOG" id="COG0031">
    <property type="taxonomic scope" value="Bacteria"/>
</dbReference>
<dbReference type="EMBL" id="AACGUZ010000013">
    <property type="protein sequence ID" value="EAK5104071.1"/>
    <property type="molecule type" value="Genomic_DNA"/>
</dbReference>
<evidence type="ECO:0000256" key="8">
    <source>
        <dbReference type="ARBA" id="ARBA00023192"/>
    </source>
</evidence>
<dbReference type="UniPathway" id="UPA00136">
    <property type="reaction ID" value="UER00200"/>
</dbReference>
<dbReference type="GeneID" id="66544094"/>
<dbReference type="Proteomes" id="UP000409545">
    <property type="component" value="Unassembled WGS sequence"/>
</dbReference>
<dbReference type="InterPro" id="IPR005859">
    <property type="entry name" value="CysK"/>
</dbReference>
<dbReference type="EMBL" id="AACSIE010000001">
    <property type="protein sequence ID" value="EAL9203906.1"/>
    <property type="molecule type" value="Genomic_DNA"/>
</dbReference>
<feature type="domain" description="Tryptophan synthase beta chain-like PALP" evidence="13">
    <location>
        <begin position="8"/>
        <end position="286"/>
    </location>
</feature>
<proteinExistence type="inferred from homology"/>
<evidence type="ECO:0000256" key="6">
    <source>
        <dbReference type="ARBA" id="ARBA00022679"/>
    </source>
</evidence>
<evidence type="ECO:0000256" key="5">
    <source>
        <dbReference type="ARBA" id="ARBA00022605"/>
    </source>
</evidence>
<dbReference type="EMBL" id="AABUYW010000014">
    <property type="protein sequence ID" value="EAJ1077424.1"/>
    <property type="molecule type" value="Genomic_DNA"/>
</dbReference>
<evidence type="ECO:0000313" key="16">
    <source>
        <dbReference type="EMBL" id="EAK4357569.1"/>
    </source>
</evidence>
<feature type="binding site" evidence="10">
    <location>
        <position position="70"/>
    </location>
    <ligand>
        <name>pyridoxal 5'-phosphate</name>
        <dbReference type="ChEBI" id="CHEBI:597326"/>
    </ligand>
</feature>
<evidence type="ECO:0000313" key="14">
    <source>
        <dbReference type="EMBL" id="EAJ1077424.1"/>
    </source>
</evidence>
<evidence type="ECO:0000256" key="10">
    <source>
        <dbReference type="PIRSR" id="PIRSR605856-50"/>
    </source>
</evidence>
<dbReference type="EMBL" id="AACGFG010000001">
    <property type="protein sequence ID" value="EAK4357569.1"/>
    <property type="molecule type" value="Genomic_DNA"/>
</dbReference>
<dbReference type="CDD" id="cd01561">
    <property type="entry name" value="CBS_like"/>
    <property type="match status" value="1"/>
</dbReference>
<dbReference type="PROSITE" id="PS00901">
    <property type="entry name" value="CYS_SYNTHASE"/>
    <property type="match status" value="1"/>
</dbReference>
<dbReference type="GO" id="GO:0006535">
    <property type="term" value="P:cysteine biosynthetic process from serine"/>
    <property type="evidence" value="ECO:0007669"/>
    <property type="project" value="UniProtKB-UniRule"/>
</dbReference>
<dbReference type="InterPro" id="IPR000634">
    <property type="entry name" value="Ser/Thr_deHydtase_PyrdxlP-BS"/>
</dbReference>
<evidence type="ECO:0000256" key="4">
    <source>
        <dbReference type="ARBA" id="ARBA00012681"/>
    </source>
</evidence>
<evidence type="ECO:0000313" key="25">
    <source>
        <dbReference type="Proteomes" id="UP000557830"/>
    </source>
</evidence>
<keyword evidence="6 12" id="KW-0808">Transferase</keyword>
<dbReference type="Proteomes" id="UP000557830">
    <property type="component" value="Unassembled WGS sequence"/>
</dbReference>
<evidence type="ECO:0000259" key="13">
    <source>
        <dbReference type="Pfam" id="PF00291"/>
    </source>
</evidence>
<evidence type="ECO:0000256" key="2">
    <source>
        <dbReference type="ARBA" id="ARBA00004962"/>
    </source>
</evidence>
<evidence type="ECO:0000313" key="19">
    <source>
        <dbReference type="EMBL" id="EAL9203906.1"/>
    </source>
</evidence>
<comment type="similarity">
    <text evidence="3 12">Belongs to the cysteine synthase/cystathionine beta-synthase family.</text>
</comment>
<dbReference type="AlphaFoldDB" id="A0A0Q2SZM0"/>
<dbReference type="GO" id="GO:0030170">
    <property type="term" value="F:pyridoxal phosphate binding"/>
    <property type="evidence" value="ECO:0007669"/>
    <property type="project" value="InterPro"/>
</dbReference>
<evidence type="ECO:0000313" key="20">
    <source>
        <dbReference type="Proteomes" id="UP000352088"/>
    </source>
</evidence>
<dbReference type="GO" id="GO:0004124">
    <property type="term" value="F:cysteine synthase activity"/>
    <property type="evidence" value="ECO:0007669"/>
    <property type="project" value="UniProtKB-UniRule"/>
</dbReference>
<evidence type="ECO:0000313" key="22">
    <source>
        <dbReference type="Proteomes" id="UP000365807"/>
    </source>
</evidence>
<dbReference type="EMBL" id="AACDUL010000012">
    <property type="protein sequence ID" value="EAK1509986.1"/>
    <property type="molecule type" value="Genomic_DNA"/>
</dbReference>
<dbReference type="PROSITE" id="PS00165">
    <property type="entry name" value="DEHYDRATASE_SER_THR"/>
    <property type="match status" value="1"/>
</dbReference>
<dbReference type="RefSeq" id="WP_002779596.1">
    <property type="nucleotide sequence ID" value="NZ_AANOQZ020000001.1"/>
</dbReference>
<evidence type="ECO:0000313" key="17">
    <source>
        <dbReference type="EMBL" id="EAK5104071.1"/>
    </source>
</evidence>
<keyword evidence="5 12" id="KW-0028">Amino-acid biosynthesis</keyword>
<comment type="cofactor">
    <cofactor evidence="1 10 12">
        <name>pyridoxal 5'-phosphate</name>
        <dbReference type="ChEBI" id="CHEBI:597326"/>
    </cofactor>
</comment>
<dbReference type="KEGG" id="ccoo:ATE51_01724"/>
<reference evidence="15 21" key="2">
    <citation type="submission" date="2018-05" db="EMBL/GenBank/DDBJ databases">
        <authorList>
            <consortium name="GenomeTrakr network: Whole genome sequencing for foodborne pathogen traceback"/>
        </authorList>
    </citation>
    <scope>NUCLEOTIDE SEQUENCE [LARGE SCALE GENOMIC DNA]</scope>
    <source>
        <strain evidence="15 21">NC_C6016</strain>
    </source>
</reference>
<dbReference type="Proteomes" id="UP000361993">
    <property type="component" value="Unassembled WGS sequence"/>
</dbReference>
<dbReference type="EMBL" id="AACQHW010000001">
    <property type="protein sequence ID" value="EAL6849892.1"/>
    <property type="molecule type" value="Genomic_DNA"/>
</dbReference>
<keyword evidence="8 12" id="KW-0198">Cysteine biosynthesis</keyword>
<name>A0A0Q2SZM0_CAMCO</name>
<evidence type="ECO:0000313" key="23">
    <source>
        <dbReference type="Proteomes" id="UP000409545"/>
    </source>
</evidence>
<feature type="binding site" evidence="10">
    <location>
        <position position="261"/>
    </location>
    <ligand>
        <name>pyridoxal 5'-phosphate</name>
        <dbReference type="ChEBI" id="CHEBI:597326"/>
    </ligand>
</feature>
<evidence type="ECO:0000256" key="1">
    <source>
        <dbReference type="ARBA" id="ARBA00001933"/>
    </source>
</evidence>
<evidence type="ECO:0000256" key="9">
    <source>
        <dbReference type="ARBA" id="ARBA00047931"/>
    </source>
</evidence>
<dbReference type="InterPro" id="IPR050214">
    <property type="entry name" value="Cys_Synth/Cystath_Beta-Synth"/>
</dbReference>
<organism evidence="17 23">
    <name type="scientific">Campylobacter coli</name>
    <dbReference type="NCBI Taxonomy" id="195"/>
    <lineage>
        <taxon>Bacteria</taxon>
        <taxon>Pseudomonadati</taxon>
        <taxon>Campylobacterota</taxon>
        <taxon>Epsilonproteobacteria</taxon>
        <taxon>Campylobacterales</taxon>
        <taxon>Campylobacteraceae</taxon>
        <taxon>Campylobacter</taxon>
    </lineage>
</organism>
<reference evidence="23 25" key="1">
    <citation type="submission" date="2018-05" db="EMBL/GenBank/DDBJ databases">
        <authorList>
            <consortium name="NARMS: The National Antimicrobial Resistance Monitoring System"/>
        </authorList>
    </citation>
    <scope>NUCLEOTIDE SEQUENCE [LARGE SCALE GENOMIC DNA]</scope>
    <source>
        <strain evidence="19 24">CVM N17C171</strain>
        <strain evidence="18 20">CVM N17C548</strain>
        <strain evidence="16 22">FSIS11807978</strain>
        <strain evidence="14 25">FSIS1609200</strain>
        <strain evidence="17 23">FSIS1711007</strain>
    </source>
</reference>
<evidence type="ECO:0000313" key="24">
    <source>
        <dbReference type="Proteomes" id="UP000411403"/>
    </source>
</evidence>
<dbReference type="NCBIfam" id="TIGR01139">
    <property type="entry name" value="cysK"/>
    <property type="match status" value="1"/>
</dbReference>
<comment type="pathway">
    <text evidence="2">Amino-acid biosynthesis; L-cysteine biosynthesis; L-cysteine from L-serine: step 2/2.</text>
</comment>
<dbReference type="Proteomes" id="UP000365807">
    <property type="component" value="Unassembled WGS sequence"/>
</dbReference>
<feature type="modified residue" description="N6-(pyridoxal phosphate)lysine" evidence="11">
    <location>
        <position position="40"/>
    </location>
</feature>
<sequence>MRVYKKVNELIGNTPIIQLEKFGANLFAKCEFLNPSHSIKDRAAFAMIQSALNEGKIDSKTVIVEATSGNTGIALAMICADLGLQFVATMPESMSIERRKMITLFGAQLELTPASLGMKGAVDKANEILKNTPNSFMPSQFDNLANKNAHRKTTALEILKDLDNDLDIFVAGFGTGGTISGVGEILKEKLGKIHVVAVEPLASPLLSKGEAGSHKIQGIGANFIPAILNKDVIDEIITVSNEDAINTAKELAKNGLMVGISSGANVFAASVLAKKFPDKKILTMLNDTAERYLSTDLFA</sequence>
<dbReference type="SUPFAM" id="SSF53686">
    <property type="entry name" value="Tryptophan synthase beta subunit-like PLP-dependent enzymes"/>
    <property type="match status" value="1"/>
</dbReference>
<evidence type="ECO:0000256" key="12">
    <source>
        <dbReference type="RuleBase" id="RU003985"/>
    </source>
</evidence>
<evidence type="ECO:0000256" key="11">
    <source>
        <dbReference type="PIRSR" id="PIRSR605856-51"/>
    </source>
</evidence>
<gene>
    <name evidence="17" type="primary">cysK</name>
    <name evidence="17" type="ORF">B9Q54_07310</name>
    <name evidence="14" type="ORF">BU953_07410</name>
    <name evidence="16" type="ORF">C6T04_01305</name>
    <name evidence="15" type="ORF">CJD00_06925</name>
    <name evidence="18" type="ORF">DSX26_00220</name>
    <name evidence="19" type="ORF">DYU70_01800</name>
</gene>
<dbReference type="Gene3D" id="3.40.50.1100">
    <property type="match status" value="2"/>
</dbReference>
<protein>
    <recommendedName>
        <fullName evidence="4 12">Cysteine synthase</fullName>
        <ecNumber evidence="4 12">2.5.1.47</ecNumber>
    </recommendedName>
</protein>
<dbReference type="InterPro" id="IPR036052">
    <property type="entry name" value="TrpB-like_PALP_sf"/>
</dbReference>
<evidence type="ECO:0000313" key="21">
    <source>
        <dbReference type="Proteomes" id="UP000361993"/>
    </source>
</evidence>
<dbReference type="InterPro" id="IPR001926">
    <property type="entry name" value="TrpB-like_PALP"/>
</dbReference>
<accession>A0A0Q2SZM0</accession>
<dbReference type="Proteomes" id="UP000411403">
    <property type="component" value="Unassembled WGS sequence"/>
</dbReference>
<dbReference type="PANTHER" id="PTHR10314">
    <property type="entry name" value="CYSTATHIONINE BETA-SYNTHASE"/>
    <property type="match status" value="1"/>
</dbReference>
<comment type="catalytic activity">
    <reaction evidence="9 12">
        <text>O-acetyl-L-serine + hydrogen sulfide = L-cysteine + acetate</text>
        <dbReference type="Rhea" id="RHEA:14829"/>
        <dbReference type="ChEBI" id="CHEBI:29919"/>
        <dbReference type="ChEBI" id="CHEBI:30089"/>
        <dbReference type="ChEBI" id="CHEBI:35235"/>
        <dbReference type="ChEBI" id="CHEBI:58340"/>
        <dbReference type="EC" id="2.5.1.47"/>
    </reaction>
</comment>